<evidence type="ECO:0000313" key="1">
    <source>
        <dbReference type="EMBL" id="KAF2438732.1"/>
    </source>
</evidence>
<evidence type="ECO:0000313" key="2">
    <source>
        <dbReference type="Proteomes" id="UP000799764"/>
    </source>
</evidence>
<protein>
    <submittedName>
        <fullName evidence="1">Uncharacterized protein</fullName>
    </submittedName>
</protein>
<accession>A0A9P4P7L4</accession>
<name>A0A9P4P7L4_9PLEO</name>
<dbReference type="AlphaFoldDB" id="A0A9P4P7L4"/>
<organism evidence="1 2">
    <name type="scientific">Karstenula rhodostoma CBS 690.94</name>
    <dbReference type="NCBI Taxonomy" id="1392251"/>
    <lineage>
        <taxon>Eukaryota</taxon>
        <taxon>Fungi</taxon>
        <taxon>Dikarya</taxon>
        <taxon>Ascomycota</taxon>
        <taxon>Pezizomycotina</taxon>
        <taxon>Dothideomycetes</taxon>
        <taxon>Pleosporomycetidae</taxon>
        <taxon>Pleosporales</taxon>
        <taxon>Massarineae</taxon>
        <taxon>Didymosphaeriaceae</taxon>
        <taxon>Karstenula</taxon>
    </lineage>
</organism>
<dbReference type="EMBL" id="MU001511">
    <property type="protein sequence ID" value="KAF2438732.1"/>
    <property type="molecule type" value="Genomic_DNA"/>
</dbReference>
<reference evidence="1" key="1">
    <citation type="journal article" date="2020" name="Stud. Mycol.">
        <title>101 Dothideomycetes genomes: a test case for predicting lifestyles and emergence of pathogens.</title>
        <authorList>
            <person name="Haridas S."/>
            <person name="Albert R."/>
            <person name="Binder M."/>
            <person name="Bloem J."/>
            <person name="Labutti K."/>
            <person name="Salamov A."/>
            <person name="Andreopoulos B."/>
            <person name="Baker S."/>
            <person name="Barry K."/>
            <person name="Bills G."/>
            <person name="Bluhm B."/>
            <person name="Cannon C."/>
            <person name="Castanera R."/>
            <person name="Culley D."/>
            <person name="Daum C."/>
            <person name="Ezra D."/>
            <person name="Gonzalez J."/>
            <person name="Henrissat B."/>
            <person name="Kuo A."/>
            <person name="Liang C."/>
            <person name="Lipzen A."/>
            <person name="Lutzoni F."/>
            <person name="Magnuson J."/>
            <person name="Mondo S."/>
            <person name="Nolan M."/>
            <person name="Ohm R."/>
            <person name="Pangilinan J."/>
            <person name="Park H.-J."/>
            <person name="Ramirez L."/>
            <person name="Alfaro M."/>
            <person name="Sun H."/>
            <person name="Tritt A."/>
            <person name="Yoshinaga Y."/>
            <person name="Zwiers L.-H."/>
            <person name="Turgeon B."/>
            <person name="Goodwin S."/>
            <person name="Spatafora J."/>
            <person name="Crous P."/>
            <person name="Grigoriev I."/>
        </authorList>
    </citation>
    <scope>NUCLEOTIDE SEQUENCE</scope>
    <source>
        <strain evidence="1">CBS 690.94</strain>
    </source>
</reference>
<comment type="caution">
    <text evidence="1">The sequence shown here is derived from an EMBL/GenBank/DDBJ whole genome shotgun (WGS) entry which is preliminary data.</text>
</comment>
<dbReference type="Proteomes" id="UP000799764">
    <property type="component" value="Unassembled WGS sequence"/>
</dbReference>
<proteinExistence type="predicted"/>
<gene>
    <name evidence="1" type="ORF">P171DRAFT_155455</name>
</gene>
<sequence length="201" mass="22318">MDANVLSARAVIVPGSSFSRSSRATSQKTEWCRQVRQGGCMLIRRHWHGGRAATGVLVRLASGSWYVYQAPLTCRTCVVPRRKLLGTYCGETTPSIRSNRPVNTLTRCPPPLQLQDVPPMNRAIWIYIIVAVANTGSQARHGVASRKFPPREVRPLASTLEAADDHMKGPRRNAHTAGCIDKLHALGWARRGPRRESWSWG</sequence>
<keyword evidence="2" id="KW-1185">Reference proteome</keyword>